<accession>A0A382KUY8</accession>
<evidence type="ECO:0000313" key="1">
    <source>
        <dbReference type="EMBL" id="SVC28408.1"/>
    </source>
</evidence>
<sequence length="59" mass="6932">VENDRMEFFQITPTIGSDDNLWSYYGTGNQQKVQRVSTDINNRIFGLKDKNFPNYKNVN</sequence>
<protein>
    <submittedName>
        <fullName evidence="1">Uncharacterized protein</fullName>
    </submittedName>
</protein>
<proteinExistence type="predicted"/>
<gene>
    <name evidence="1" type="ORF">METZ01_LOCUS281262</name>
</gene>
<feature type="non-terminal residue" evidence="1">
    <location>
        <position position="59"/>
    </location>
</feature>
<name>A0A382KUY8_9ZZZZ</name>
<organism evidence="1">
    <name type="scientific">marine metagenome</name>
    <dbReference type="NCBI Taxonomy" id="408172"/>
    <lineage>
        <taxon>unclassified sequences</taxon>
        <taxon>metagenomes</taxon>
        <taxon>ecological metagenomes</taxon>
    </lineage>
</organism>
<reference evidence="1" key="1">
    <citation type="submission" date="2018-05" db="EMBL/GenBank/DDBJ databases">
        <authorList>
            <person name="Lanie J.A."/>
            <person name="Ng W.-L."/>
            <person name="Kazmierczak K.M."/>
            <person name="Andrzejewski T.M."/>
            <person name="Davidsen T.M."/>
            <person name="Wayne K.J."/>
            <person name="Tettelin H."/>
            <person name="Glass J.I."/>
            <person name="Rusch D."/>
            <person name="Podicherti R."/>
            <person name="Tsui H.-C.T."/>
            <person name="Winkler M.E."/>
        </authorList>
    </citation>
    <scope>NUCLEOTIDE SEQUENCE</scope>
</reference>
<dbReference type="EMBL" id="UINC01083067">
    <property type="protein sequence ID" value="SVC28408.1"/>
    <property type="molecule type" value="Genomic_DNA"/>
</dbReference>
<dbReference type="AlphaFoldDB" id="A0A382KUY8"/>
<feature type="non-terminal residue" evidence="1">
    <location>
        <position position="1"/>
    </location>
</feature>